<protein>
    <submittedName>
        <fullName evidence="1">Uncharacterized protein</fullName>
    </submittedName>
</protein>
<name>A0A7S4CVV8_9EUGL</name>
<proteinExistence type="predicted"/>
<dbReference type="AlphaFoldDB" id="A0A7S4CVV8"/>
<accession>A0A7S4CVV8</accession>
<sequence>MTSWNGGHMPVMVKDVSVRMGPCYFWCCPSVEDLPCHCACRPSSATGEGGQYLSYTSYWFTGSGGKQHCILSTQYCTPQGLVHNYCSLYHSQSEACEHSCLCY</sequence>
<dbReference type="EMBL" id="HBJA01051252">
    <property type="protein sequence ID" value="CAE0807030.1"/>
    <property type="molecule type" value="Transcribed_RNA"/>
</dbReference>
<evidence type="ECO:0000313" key="1">
    <source>
        <dbReference type="EMBL" id="CAE0807030.1"/>
    </source>
</evidence>
<reference evidence="1" key="1">
    <citation type="submission" date="2021-01" db="EMBL/GenBank/DDBJ databases">
        <authorList>
            <person name="Corre E."/>
            <person name="Pelletier E."/>
            <person name="Niang G."/>
            <person name="Scheremetjew M."/>
            <person name="Finn R."/>
            <person name="Kale V."/>
            <person name="Holt S."/>
            <person name="Cochrane G."/>
            <person name="Meng A."/>
            <person name="Brown T."/>
            <person name="Cohen L."/>
        </authorList>
    </citation>
    <scope>NUCLEOTIDE SEQUENCE</scope>
    <source>
        <strain evidence="1">CCMP1594</strain>
    </source>
</reference>
<gene>
    <name evidence="1" type="ORF">EGYM00163_LOCUS18158</name>
</gene>
<organism evidence="1">
    <name type="scientific">Eutreptiella gymnastica</name>
    <dbReference type="NCBI Taxonomy" id="73025"/>
    <lineage>
        <taxon>Eukaryota</taxon>
        <taxon>Discoba</taxon>
        <taxon>Euglenozoa</taxon>
        <taxon>Euglenida</taxon>
        <taxon>Spirocuta</taxon>
        <taxon>Euglenophyceae</taxon>
        <taxon>Eutreptiales</taxon>
        <taxon>Eutreptiaceae</taxon>
        <taxon>Eutreptiella</taxon>
    </lineage>
</organism>